<evidence type="ECO:0000259" key="2">
    <source>
        <dbReference type="Pfam" id="PF00582"/>
    </source>
</evidence>
<keyword evidence="4" id="KW-1185">Reference proteome</keyword>
<dbReference type="InterPro" id="IPR014729">
    <property type="entry name" value="Rossmann-like_a/b/a_fold"/>
</dbReference>
<protein>
    <submittedName>
        <fullName evidence="3">Universal stress protein</fullName>
    </submittedName>
</protein>
<dbReference type="PANTHER" id="PTHR46268">
    <property type="entry name" value="STRESS RESPONSE PROTEIN NHAX"/>
    <property type="match status" value="1"/>
</dbReference>
<comment type="caution">
    <text evidence="3">The sequence shown here is derived from an EMBL/GenBank/DDBJ whole genome shotgun (WGS) entry which is preliminary data.</text>
</comment>
<dbReference type="Proteomes" id="UP001596074">
    <property type="component" value="Unassembled WGS sequence"/>
</dbReference>
<feature type="domain" description="UspA" evidence="2">
    <location>
        <begin position="6"/>
        <end position="136"/>
    </location>
</feature>
<dbReference type="PRINTS" id="PR01438">
    <property type="entry name" value="UNVRSLSTRESS"/>
</dbReference>
<dbReference type="Pfam" id="PF00582">
    <property type="entry name" value="Usp"/>
    <property type="match status" value="2"/>
</dbReference>
<accession>A0ABW0ZNL7</accession>
<dbReference type="PANTHER" id="PTHR46268:SF6">
    <property type="entry name" value="UNIVERSAL STRESS PROTEIN UP12"/>
    <property type="match status" value="1"/>
</dbReference>
<dbReference type="InterPro" id="IPR006016">
    <property type="entry name" value="UspA"/>
</dbReference>
<dbReference type="EMBL" id="JBHSON010000002">
    <property type="protein sequence ID" value="MFC5744347.1"/>
    <property type="molecule type" value="Genomic_DNA"/>
</dbReference>
<sequence length="287" mass="31016">MTMGRYVLVGYDGSEESEHALRWGVEEARLRELPLEVVHAWRWPYPIDYIDYEGSATLKRVGQHLLDHGVELALRAEPTVPVSKHLMNGPAHVALNHACRDAELAVVGSHGRGELSLGSTALRLPARSTCPVVVVRNAAARNGLVVAGVDGSPGGEAALAFAFRQAALRGWSLLAVHGCWEPSAVPEADLALFSEQEKLLRMCETRLKRAVEPWRIRYPEVQAATSVPMLPPREALFEAADDADLIVVGNRGMGGFDPLLLGATSGALLQHAPCAVAIVQPEADHDR</sequence>
<proteinExistence type="inferred from homology"/>
<evidence type="ECO:0000313" key="4">
    <source>
        <dbReference type="Proteomes" id="UP001596074"/>
    </source>
</evidence>
<comment type="similarity">
    <text evidence="1">Belongs to the universal stress protein A family.</text>
</comment>
<evidence type="ECO:0000256" key="1">
    <source>
        <dbReference type="ARBA" id="ARBA00008791"/>
    </source>
</evidence>
<gene>
    <name evidence="3" type="ORF">ACFPZN_01830</name>
</gene>
<organism evidence="3 4">
    <name type="scientific">Actinomadura rugatobispora</name>
    <dbReference type="NCBI Taxonomy" id="1994"/>
    <lineage>
        <taxon>Bacteria</taxon>
        <taxon>Bacillati</taxon>
        <taxon>Actinomycetota</taxon>
        <taxon>Actinomycetes</taxon>
        <taxon>Streptosporangiales</taxon>
        <taxon>Thermomonosporaceae</taxon>
        <taxon>Actinomadura</taxon>
    </lineage>
</organism>
<dbReference type="SUPFAM" id="SSF52402">
    <property type="entry name" value="Adenine nucleotide alpha hydrolases-like"/>
    <property type="match status" value="2"/>
</dbReference>
<dbReference type="Gene3D" id="3.40.50.620">
    <property type="entry name" value="HUPs"/>
    <property type="match status" value="2"/>
</dbReference>
<dbReference type="InterPro" id="IPR006015">
    <property type="entry name" value="Universal_stress_UspA"/>
</dbReference>
<dbReference type="RefSeq" id="WP_378279429.1">
    <property type="nucleotide sequence ID" value="NZ_JBHSON010000002.1"/>
</dbReference>
<reference evidence="4" key="1">
    <citation type="journal article" date="2019" name="Int. J. Syst. Evol. Microbiol.">
        <title>The Global Catalogue of Microorganisms (GCM) 10K type strain sequencing project: providing services to taxonomists for standard genome sequencing and annotation.</title>
        <authorList>
            <consortium name="The Broad Institute Genomics Platform"/>
            <consortium name="The Broad Institute Genome Sequencing Center for Infectious Disease"/>
            <person name="Wu L."/>
            <person name="Ma J."/>
        </authorList>
    </citation>
    <scope>NUCLEOTIDE SEQUENCE [LARGE SCALE GENOMIC DNA]</scope>
    <source>
        <strain evidence="4">KCTC 42087</strain>
    </source>
</reference>
<evidence type="ECO:0000313" key="3">
    <source>
        <dbReference type="EMBL" id="MFC5744347.1"/>
    </source>
</evidence>
<name>A0ABW0ZNL7_9ACTN</name>
<feature type="domain" description="UspA" evidence="2">
    <location>
        <begin position="145"/>
        <end position="279"/>
    </location>
</feature>